<feature type="transmembrane region" description="Helical" evidence="1">
    <location>
        <begin position="6"/>
        <end position="23"/>
    </location>
</feature>
<dbReference type="Proteomes" id="UP000318528">
    <property type="component" value="Unassembled WGS sequence"/>
</dbReference>
<name>A0A553B916_9FLAO</name>
<gene>
    <name evidence="3" type="ORF">FNW11_17260</name>
    <name evidence="2" type="ORF">FNW12_17390</name>
</gene>
<accession>A0A553B916</accession>
<evidence type="ECO:0000313" key="5">
    <source>
        <dbReference type="Proteomes" id="UP000318669"/>
    </source>
</evidence>
<evidence type="ECO:0000256" key="1">
    <source>
        <dbReference type="SAM" id="Phobius"/>
    </source>
</evidence>
<organism evidence="3 5">
    <name type="scientific">Flavobacterium gawalongense</name>
    <dbReference type="NCBI Taxonomy" id="2594432"/>
    <lineage>
        <taxon>Bacteria</taxon>
        <taxon>Pseudomonadati</taxon>
        <taxon>Bacteroidota</taxon>
        <taxon>Flavobacteriia</taxon>
        <taxon>Flavobacteriales</taxon>
        <taxon>Flavobacteriaceae</taxon>
        <taxon>Flavobacterium</taxon>
    </lineage>
</organism>
<dbReference type="RefSeq" id="WP_143388961.1">
    <property type="nucleotide sequence ID" value="NZ_VJZL01000074.1"/>
</dbReference>
<reference evidence="4 5" key="1">
    <citation type="submission" date="2019-07" db="EMBL/GenBank/DDBJ databases">
        <title>Novel species of Flavobacterium.</title>
        <authorList>
            <person name="Liu Q."/>
            <person name="Xin Y.-H."/>
        </authorList>
    </citation>
    <scope>NUCLEOTIDE SEQUENCE [LARGE SCALE GENOMIC DNA]</scope>
    <source>
        <strain evidence="2 4">GSP39</strain>
        <strain evidence="3 5">GSR22</strain>
    </source>
</reference>
<dbReference type="EMBL" id="VJZN01000057">
    <property type="protein sequence ID" value="TRX00932.1"/>
    <property type="molecule type" value="Genomic_DNA"/>
</dbReference>
<evidence type="ECO:0000313" key="4">
    <source>
        <dbReference type="Proteomes" id="UP000318528"/>
    </source>
</evidence>
<evidence type="ECO:0000313" key="2">
    <source>
        <dbReference type="EMBL" id="TRX00932.1"/>
    </source>
</evidence>
<dbReference type="Proteomes" id="UP000318669">
    <property type="component" value="Unassembled WGS sequence"/>
</dbReference>
<dbReference type="EMBL" id="VJZL01000074">
    <property type="protein sequence ID" value="TRX04721.1"/>
    <property type="molecule type" value="Genomic_DNA"/>
</dbReference>
<dbReference type="AlphaFoldDB" id="A0A553B916"/>
<keyword evidence="1" id="KW-0812">Transmembrane</keyword>
<evidence type="ECO:0000313" key="3">
    <source>
        <dbReference type="EMBL" id="TRX04721.1"/>
    </source>
</evidence>
<protein>
    <submittedName>
        <fullName evidence="3">Uncharacterized protein</fullName>
    </submittedName>
</protein>
<sequence length="95" mass="10978">MKTEITFLLPAFFTIVGTIYFLFDAPKYWTGLVQTILLQSQKNRPIYQFTVPLRATSGNFDSSPPKVESLIKTIRPSIRTTILNVNFTIYNRIIF</sequence>
<proteinExistence type="predicted"/>
<keyword evidence="1" id="KW-0472">Membrane</keyword>
<comment type="caution">
    <text evidence="3">The sequence shown here is derived from an EMBL/GenBank/DDBJ whole genome shotgun (WGS) entry which is preliminary data.</text>
</comment>
<keyword evidence="4" id="KW-1185">Reference proteome</keyword>
<keyword evidence="1" id="KW-1133">Transmembrane helix</keyword>